<gene>
    <name evidence="3" type="ORF">TorRG33x02_342410</name>
</gene>
<dbReference type="PANTHER" id="PTHR48449:SF1">
    <property type="entry name" value="DUF1985 DOMAIN-CONTAINING PROTEIN"/>
    <property type="match status" value="1"/>
</dbReference>
<accession>A0A2P5ASM8</accession>
<keyword evidence="1" id="KW-1133">Transmembrane helix</keyword>
<dbReference type="Pfam" id="PF09331">
    <property type="entry name" value="DUF1985"/>
    <property type="match status" value="1"/>
</dbReference>
<dbReference type="Proteomes" id="UP000237000">
    <property type="component" value="Unassembled WGS sequence"/>
</dbReference>
<dbReference type="PANTHER" id="PTHR48449">
    <property type="entry name" value="DUF1985 DOMAIN-CONTAINING PROTEIN"/>
    <property type="match status" value="1"/>
</dbReference>
<name>A0A2P5ASM8_TREOI</name>
<evidence type="ECO:0000313" key="3">
    <source>
        <dbReference type="EMBL" id="PON39553.1"/>
    </source>
</evidence>
<evidence type="ECO:0000313" key="4">
    <source>
        <dbReference type="Proteomes" id="UP000237000"/>
    </source>
</evidence>
<dbReference type="AlphaFoldDB" id="A0A2P5ASM8"/>
<evidence type="ECO:0000256" key="1">
    <source>
        <dbReference type="SAM" id="Phobius"/>
    </source>
</evidence>
<keyword evidence="1" id="KW-0812">Transmembrane</keyword>
<keyword evidence="1" id="KW-0472">Membrane</keyword>
<proteinExistence type="predicted"/>
<dbReference type="EMBL" id="JXTC01000714">
    <property type="protein sequence ID" value="PON39553.1"/>
    <property type="molecule type" value="Genomic_DNA"/>
</dbReference>
<organism evidence="3 4">
    <name type="scientific">Trema orientale</name>
    <name type="common">Charcoal tree</name>
    <name type="synonym">Celtis orientalis</name>
    <dbReference type="NCBI Taxonomy" id="63057"/>
    <lineage>
        <taxon>Eukaryota</taxon>
        <taxon>Viridiplantae</taxon>
        <taxon>Streptophyta</taxon>
        <taxon>Embryophyta</taxon>
        <taxon>Tracheophyta</taxon>
        <taxon>Spermatophyta</taxon>
        <taxon>Magnoliopsida</taxon>
        <taxon>eudicotyledons</taxon>
        <taxon>Gunneridae</taxon>
        <taxon>Pentapetalae</taxon>
        <taxon>rosids</taxon>
        <taxon>fabids</taxon>
        <taxon>Rosales</taxon>
        <taxon>Cannabaceae</taxon>
        <taxon>Trema</taxon>
    </lineage>
</organism>
<reference evidence="4" key="1">
    <citation type="submission" date="2016-06" db="EMBL/GenBank/DDBJ databases">
        <title>Parallel loss of symbiosis genes in relatives of nitrogen-fixing non-legume Parasponia.</title>
        <authorList>
            <person name="Van Velzen R."/>
            <person name="Holmer R."/>
            <person name="Bu F."/>
            <person name="Rutten L."/>
            <person name="Van Zeijl A."/>
            <person name="Liu W."/>
            <person name="Santuari L."/>
            <person name="Cao Q."/>
            <person name="Sharma T."/>
            <person name="Shen D."/>
            <person name="Roswanjaya Y."/>
            <person name="Wardhani T."/>
            <person name="Kalhor M.S."/>
            <person name="Jansen J."/>
            <person name="Van den Hoogen J."/>
            <person name="Gungor B."/>
            <person name="Hartog M."/>
            <person name="Hontelez J."/>
            <person name="Verver J."/>
            <person name="Yang W.-C."/>
            <person name="Schijlen E."/>
            <person name="Repin R."/>
            <person name="Schilthuizen M."/>
            <person name="Schranz E."/>
            <person name="Heidstra R."/>
            <person name="Miyata K."/>
            <person name="Fedorova E."/>
            <person name="Kohlen W."/>
            <person name="Bisseling T."/>
            <person name="Smit S."/>
            <person name="Geurts R."/>
        </authorList>
    </citation>
    <scope>NUCLEOTIDE SEQUENCE [LARGE SCALE GENOMIC DNA]</scope>
    <source>
        <strain evidence="4">cv. RG33-2</strain>
    </source>
</reference>
<evidence type="ECO:0000259" key="2">
    <source>
        <dbReference type="Pfam" id="PF09331"/>
    </source>
</evidence>
<feature type="domain" description="DUF1985" evidence="2">
    <location>
        <begin position="14"/>
        <end position="126"/>
    </location>
</feature>
<comment type="caution">
    <text evidence="3">The sequence shown here is derived from an EMBL/GenBank/DDBJ whole genome shotgun (WGS) entry which is preliminary data.</text>
</comment>
<dbReference type="InterPro" id="IPR015410">
    <property type="entry name" value="DUF1985"/>
</dbReference>
<dbReference type="InParanoid" id="A0A2P5ASM8"/>
<dbReference type="OrthoDB" id="1930729at2759"/>
<sequence length="134" mass="15193">VYYEDSSSDDEVINIYICGIVVPFTKVYLAIISRLKIHGDTNIHVVKFGDNIRDKYFSSHKVVKIETLNVVYSSIQAKSDKDVVKLTLLYFVAQAILSNAKLMNVLDMCSRLVNDLNSFNAYPSGSYLWSDLKD</sequence>
<protein>
    <recommendedName>
        <fullName evidence="2">DUF1985 domain-containing protein</fullName>
    </recommendedName>
</protein>
<feature type="non-terminal residue" evidence="3">
    <location>
        <position position="1"/>
    </location>
</feature>
<keyword evidence="4" id="KW-1185">Reference proteome</keyword>
<feature type="transmembrane region" description="Helical" evidence="1">
    <location>
        <begin position="12"/>
        <end position="31"/>
    </location>
</feature>